<sequence length="246" mass="27928">MTSLLSFTPSTPSIYLPTFSNVRHHHRLSSTTLLISYPHPSHVSMSSTVRRMLPTPVPFRLRPTRRRRWPLAGRWSHRVCSRRRLRPRLCFDNLTQRNLLQQKIGAYIVWAALHAFLANFQHLNSGSLLCLCGSLVNCLRLLLHGLSIVTNEGLVKSVTREGNPNCLEVLLLCSDLILCALAFWRESPVGVVSLAMSVVGMIPYNQKKIGLVAYPCFFLVRDFHWDALLLLISGIFSIELVETVER</sequence>
<dbReference type="AlphaFoldDB" id="A0A5H2XVC3"/>
<accession>A0A5H2XVC3</accession>
<reference evidence="1" key="1">
    <citation type="journal article" date="2019" name="Science">
        <title>Mutation of a bHLH transcription factor allowed almond domestication.</title>
        <authorList>
            <person name="Sanchez-Perez R."/>
            <person name="Pavan S."/>
            <person name="Mazzeo R."/>
            <person name="Moldovan C."/>
            <person name="Aiese Cigliano R."/>
            <person name="Del Cueto J."/>
            <person name="Ricciardi F."/>
            <person name="Lotti C."/>
            <person name="Ricciardi L."/>
            <person name="Dicenta F."/>
            <person name="Lopez-Marques R.L."/>
            <person name="Lindberg Moller B."/>
        </authorList>
    </citation>
    <scope>NUCLEOTIDE SEQUENCE</scope>
</reference>
<name>A0A5H2XVC3_PRUDU</name>
<evidence type="ECO:0000313" key="1">
    <source>
        <dbReference type="EMBL" id="BBN68001.1"/>
    </source>
</evidence>
<dbReference type="EMBL" id="AP020587">
    <property type="protein sequence ID" value="BBN68001.1"/>
    <property type="molecule type" value="Genomic_DNA"/>
</dbReference>
<gene>
    <name evidence="1" type="ORF">Prudu_250S000100</name>
</gene>
<feature type="non-terminal residue" evidence="1">
    <location>
        <position position="246"/>
    </location>
</feature>
<organism evidence="1">
    <name type="scientific">Prunus dulcis</name>
    <name type="common">Almond</name>
    <name type="synonym">Amygdalus dulcis</name>
    <dbReference type="NCBI Taxonomy" id="3755"/>
    <lineage>
        <taxon>Eukaryota</taxon>
        <taxon>Viridiplantae</taxon>
        <taxon>Streptophyta</taxon>
        <taxon>Embryophyta</taxon>
        <taxon>Tracheophyta</taxon>
        <taxon>Spermatophyta</taxon>
        <taxon>Magnoliopsida</taxon>
        <taxon>eudicotyledons</taxon>
        <taxon>Gunneridae</taxon>
        <taxon>Pentapetalae</taxon>
        <taxon>rosids</taxon>
        <taxon>fabids</taxon>
        <taxon>Rosales</taxon>
        <taxon>Rosaceae</taxon>
        <taxon>Amygdaloideae</taxon>
        <taxon>Amygdaleae</taxon>
        <taxon>Prunus</taxon>
    </lineage>
</organism>
<proteinExistence type="predicted"/>
<protein>
    <submittedName>
        <fullName evidence="1">Vitamin E pathway gene 5</fullName>
    </submittedName>
</protein>